<dbReference type="RefSeq" id="WP_124868279.1">
    <property type="nucleotide sequence ID" value="NZ_CP034183.1"/>
</dbReference>
<reference evidence="1 2" key="1">
    <citation type="submission" date="2018-11" db="EMBL/GenBank/DDBJ databases">
        <title>Deinococcus shelandsis sp. nov., isolated from South Shetland Islands soil of Antarctica.</title>
        <authorList>
            <person name="Tian J."/>
        </authorList>
    </citation>
    <scope>NUCLEOTIDE SEQUENCE [LARGE SCALE GENOMIC DNA]</scope>
    <source>
        <strain evidence="1 2">S14-83T</strain>
    </source>
</reference>
<name>A0A3G8YAB9_9DEIO</name>
<evidence type="ECO:0000313" key="2">
    <source>
        <dbReference type="Proteomes" id="UP000276417"/>
    </source>
</evidence>
<protein>
    <submittedName>
        <fullName evidence="1">Uncharacterized protein</fullName>
    </submittedName>
</protein>
<proteinExistence type="predicted"/>
<accession>A0A3G8YAB9</accession>
<dbReference type="Proteomes" id="UP000276417">
    <property type="component" value="Chromosome 1"/>
</dbReference>
<sequence length="108" mass="11586">MNHGVHPVHHSAEVGRIGQVSGHPFFATLCFLAALCRLHLSPIGQAQHLVRAAQPQPKYGATLARHTCQQHAAGRLSLGSPLSHLAQLNPFGTDVRPPRAGVFDFNST</sequence>
<evidence type="ECO:0000313" key="1">
    <source>
        <dbReference type="EMBL" id="AZI42105.1"/>
    </source>
</evidence>
<dbReference type="AlphaFoldDB" id="A0A3G8YAB9"/>
<keyword evidence="2" id="KW-1185">Reference proteome</keyword>
<dbReference type="EMBL" id="CP034183">
    <property type="protein sequence ID" value="AZI42105.1"/>
    <property type="molecule type" value="Genomic_DNA"/>
</dbReference>
<dbReference type="KEGG" id="dph:EHF33_04560"/>
<gene>
    <name evidence="1" type="ORF">EHF33_04560</name>
</gene>
<organism evidence="1 2">
    <name type="scientific">Deinococcus psychrotolerans</name>
    <dbReference type="NCBI Taxonomy" id="2489213"/>
    <lineage>
        <taxon>Bacteria</taxon>
        <taxon>Thermotogati</taxon>
        <taxon>Deinococcota</taxon>
        <taxon>Deinococci</taxon>
        <taxon>Deinococcales</taxon>
        <taxon>Deinococcaceae</taxon>
        <taxon>Deinococcus</taxon>
    </lineage>
</organism>